<reference evidence="1" key="1">
    <citation type="submission" date="2019-08" db="EMBL/GenBank/DDBJ databases">
        <authorList>
            <person name="Kucharzyk K."/>
            <person name="Murdoch R.W."/>
            <person name="Higgins S."/>
            <person name="Loffler F."/>
        </authorList>
    </citation>
    <scope>NUCLEOTIDE SEQUENCE</scope>
</reference>
<dbReference type="AlphaFoldDB" id="A0A645BL38"/>
<dbReference type="InterPro" id="IPR011335">
    <property type="entry name" value="Restrct_endonuc-II-like"/>
</dbReference>
<organism evidence="1">
    <name type="scientific">bioreactor metagenome</name>
    <dbReference type="NCBI Taxonomy" id="1076179"/>
    <lineage>
        <taxon>unclassified sequences</taxon>
        <taxon>metagenomes</taxon>
        <taxon>ecological metagenomes</taxon>
    </lineage>
</organism>
<keyword evidence="1" id="KW-0378">Hydrolase</keyword>
<dbReference type="EC" id="3.1.11.5" evidence="1"/>
<comment type="caution">
    <text evidence="1">The sequence shown here is derived from an EMBL/GenBank/DDBJ whole genome shotgun (WGS) entry which is preliminary data.</text>
</comment>
<dbReference type="InterPro" id="IPR011604">
    <property type="entry name" value="PDDEXK-like_dom_sf"/>
</dbReference>
<proteinExistence type="predicted"/>
<gene>
    <name evidence="1" type="primary">recB_14</name>
    <name evidence="1" type="ORF">SDC9_112816</name>
</gene>
<dbReference type="EMBL" id="VSSQ01020784">
    <property type="protein sequence ID" value="MPM65912.1"/>
    <property type="molecule type" value="Genomic_DNA"/>
</dbReference>
<sequence>MAAHYPLQALLYSVALHRFLGWRLPGYRPEEHLGGIRYLFLRGMAGPDTPRVEGVSYGVFAWRPPAGLVVEIADLITEGRSTP</sequence>
<dbReference type="GO" id="GO:0008854">
    <property type="term" value="F:exodeoxyribonuclease V activity"/>
    <property type="evidence" value="ECO:0007669"/>
    <property type="project" value="UniProtKB-EC"/>
</dbReference>
<dbReference type="Gene3D" id="3.90.320.10">
    <property type="match status" value="1"/>
</dbReference>
<evidence type="ECO:0000313" key="1">
    <source>
        <dbReference type="EMBL" id="MPM65912.1"/>
    </source>
</evidence>
<name>A0A645BL38_9ZZZZ</name>
<protein>
    <submittedName>
        <fullName evidence="1">RecBCD enzyme subunit RecB</fullName>
        <ecNumber evidence="1">3.1.11.5</ecNumber>
    </submittedName>
</protein>
<dbReference type="SUPFAM" id="SSF52980">
    <property type="entry name" value="Restriction endonuclease-like"/>
    <property type="match status" value="1"/>
</dbReference>
<accession>A0A645BL38</accession>